<proteinExistence type="predicted"/>
<keyword evidence="2" id="KW-1133">Transmembrane helix</keyword>
<sequence>MARESNAPDPTVKEQRTARRAVKVAAMKREQSRARRNRTIGITAAWSGVAVILLIVILVVTTNGTSKNTAAPAAVDGVQTFPNNTSQHVTGTVKYSQLPPVSGDHSAAVLNCGVYSKDVPNENAVHSLEHGAVWVTYDAAAVTGDQLSALRKDIPSTYALLSPFPGLPSPIVASAWGVQLDVSTPDDPRLAAFLAKYRGASTAPEPGAPCTGGIDGPGRLN</sequence>
<feature type="transmembrane region" description="Helical" evidence="2">
    <location>
        <begin position="39"/>
        <end position="60"/>
    </location>
</feature>
<feature type="region of interest" description="Disordered" evidence="1">
    <location>
        <begin position="1"/>
        <end position="21"/>
    </location>
</feature>
<protein>
    <submittedName>
        <fullName evidence="3">DUF3105 domain-containing protein</fullName>
    </submittedName>
</protein>
<evidence type="ECO:0000313" key="4">
    <source>
        <dbReference type="Proteomes" id="UP000298412"/>
    </source>
</evidence>
<dbReference type="InterPro" id="IPR021454">
    <property type="entry name" value="DUF3105"/>
</dbReference>
<keyword evidence="4" id="KW-1185">Reference proteome</keyword>
<reference evidence="3 4" key="1">
    <citation type="submission" date="2019-03" db="EMBL/GenBank/DDBJ databases">
        <title>Genomics of glacier-inhabiting Cryobacterium strains.</title>
        <authorList>
            <person name="Liu Q."/>
            <person name="Xin Y.-H."/>
        </authorList>
    </citation>
    <scope>NUCLEOTIDE SEQUENCE [LARGE SCALE GENOMIC DNA]</scope>
    <source>
        <strain evidence="3 4">MDT1-3</strain>
    </source>
</reference>
<dbReference type="RefSeq" id="WP_134569168.1">
    <property type="nucleotide sequence ID" value="NZ_SOFP01000075.1"/>
</dbReference>
<evidence type="ECO:0000256" key="2">
    <source>
        <dbReference type="SAM" id="Phobius"/>
    </source>
</evidence>
<name>A0A4R8WLW4_9MICO</name>
<comment type="caution">
    <text evidence="3">The sequence shown here is derived from an EMBL/GenBank/DDBJ whole genome shotgun (WGS) entry which is preliminary data.</text>
</comment>
<gene>
    <name evidence="3" type="ORF">E3O19_15700</name>
</gene>
<keyword evidence="2" id="KW-0472">Membrane</keyword>
<dbReference type="Pfam" id="PF11303">
    <property type="entry name" value="DUF3105"/>
    <property type="match status" value="1"/>
</dbReference>
<dbReference type="Proteomes" id="UP000298412">
    <property type="component" value="Unassembled WGS sequence"/>
</dbReference>
<evidence type="ECO:0000313" key="3">
    <source>
        <dbReference type="EMBL" id="TFC10440.1"/>
    </source>
</evidence>
<dbReference type="AlphaFoldDB" id="A0A4R8WLW4"/>
<keyword evidence="2" id="KW-0812">Transmembrane</keyword>
<dbReference type="EMBL" id="SOFP01000075">
    <property type="protein sequence ID" value="TFC10440.1"/>
    <property type="molecule type" value="Genomic_DNA"/>
</dbReference>
<accession>A0A4R8WLW4</accession>
<organism evidence="3 4">
    <name type="scientific">Cryobacterium algoritolerans</name>
    <dbReference type="NCBI Taxonomy" id="1259184"/>
    <lineage>
        <taxon>Bacteria</taxon>
        <taxon>Bacillati</taxon>
        <taxon>Actinomycetota</taxon>
        <taxon>Actinomycetes</taxon>
        <taxon>Micrococcales</taxon>
        <taxon>Microbacteriaceae</taxon>
        <taxon>Cryobacterium</taxon>
    </lineage>
</organism>
<evidence type="ECO:0000256" key="1">
    <source>
        <dbReference type="SAM" id="MobiDB-lite"/>
    </source>
</evidence>
<dbReference type="OrthoDB" id="164831at2"/>